<reference evidence="1" key="1">
    <citation type="submission" date="2012-09" db="EMBL/GenBank/DDBJ databases">
        <authorList>
            <person name="Martin A.A."/>
        </authorList>
    </citation>
    <scope>NUCLEOTIDE SEQUENCE</scope>
</reference>
<evidence type="ECO:0000313" key="1">
    <source>
        <dbReference type="Proteomes" id="UP000035642"/>
    </source>
</evidence>
<accession>A0A0K0CVW1</accession>
<sequence length="67" mass="7870">MAVIDRTQKRKVEDFELGVTILTRESKASVRKALEAFWTNSKNSKMNRKEECLVITRDLTPYLRLIQ</sequence>
<dbReference type="WBParaSite" id="ACAC_0000151401-mRNA-1">
    <property type="protein sequence ID" value="ACAC_0000151401-mRNA-1"/>
    <property type="gene ID" value="ACAC_0000151401"/>
</dbReference>
<organism evidence="1 2">
    <name type="scientific">Angiostrongylus cantonensis</name>
    <name type="common">Rat lungworm</name>
    <dbReference type="NCBI Taxonomy" id="6313"/>
    <lineage>
        <taxon>Eukaryota</taxon>
        <taxon>Metazoa</taxon>
        <taxon>Ecdysozoa</taxon>
        <taxon>Nematoda</taxon>
        <taxon>Chromadorea</taxon>
        <taxon>Rhabditida</taxon>
        <taxon>Rhabditina</taxon>
        <taxon>Rhabditomorpha</taxon>
        <taxon>Strongyloidea</taxon>
        <taxon>Metastrongylidae</taxon>
        <taxon>Angiostrongylus</taxon>
    </lineage>
</organism>
<evidence type="ECO:0000313" key="2">
    <source>
        <dbReference type="WBParaSite" id="ACAC_0000151401-mRNA-1"/>
    </source>
</evidence>
<keyword evidence="1" id="KW-1185">Reference proteome</keyword>
<reference evidence="2" key="2">
    <citation type="submission" date="2017-02" db="UniProtKB">
        <authorList>
            <consortium name="WormBaseParasite"/>
        </authorList>
    </citation>
    <scope>IDENTIFICATION</scope>
</reference>
<name>A0A0K0CVW1_ANGCA</name>
<proteinExistence type="predicted"/>
<dbReference type="Proteomes" id="UP000035642">
    <property type="component" value="Unassembled WGS sequence"/>
</dbReference>
<protein>
    <submittedName>
        <fullName evidence="2">Relaxosome protein TraY</fullName>
    </submittedName>
</protein>
<dbReference type="AlphaFoldDB" id="A0A0K0CVW1"/>